<dbReference type="AlphaFoldDB" id="A0AAW0I5M9"/>
<dbReference type="PANTHER" id="PTHR21859:SF60">
    <property type="entry name" value="GENE, 30302-RELATED"/>
    <property type="match status" value="1"/>
</dbReference>
<evidence type="ECO:0000256" key="1">
    <source>
        <dbReference type="ARBA" id="ARBA00035009"/>
    </source>
</evidence>
<feature type="region of interest" description="Disordered" evidence="2">
    <location>
        <begin position="748"/>
        <end position="791"/>
    </location>
</feature>
<evidence type="ECO:0000256" key="2">
    <source>
        <dbReference type="SAM" id="MobiDB-lite"/>
    </source>
</evidence>
<name>A0AAW0I5M9_MYOGA</name>
<sequence>MESFLLQLSSISDYWMSHSSIDMAKDMIIGLMCGAGLFFLLIPFLKKYPASPPPGSRKNPPKVAEMAERMWKRPRMHHDLWKCEKFLSCGIIHIRMRAQGLGIFVLEIWYRVELGYSPVGRDNKGYGSPIKQPLLDSTSLPIWNSNEKLDQLPLSQLLSDLKVLEDLIQRKCSQIFWGMSSVLSESVVASAWVSKRSSSAGSKTVRFSDACDHFPALPMARGPPQISQTQPLPHQPVTPSLTGVKEAQTLGGLPSSPPNRALSSSRSRVCVKDCSTSETKIQVSLPTENQDLKWKDTLDSSAPKQKADISWPIHNLARGTLPPEAVRSASILPEHCQFLQHHEETQSEDKVTKVREIQDSPSRVHSSPELWGHFPANRPCQPKNKPELPQPAQPSILDSKNCKLSQTMGSVPSAMPLKKSEACDIHDHIKKGPSLRVNDFPCTSSSSPGKGLEPRNPVLWTDQQSDVNTAQDLSFLDPKIQMKLESNIMQLPVKRRWRSYLQTLESRDLTPPGVPASCLPQPVYPSSPSSVSKAEYYSKAAMILEKLHHRDPGGTRVETVSTARLPSPLFAHSPSQVQVMQRATPPAASHGPFKAHPDTCKNYLSTKTRAFCCQARTQQSRTVRGIGRGSLQPRTSPRIYKHAAWIRFENMASGHPCWSGTTLGPQERIPPSVVKQINRSKEKEGTPPAWNVSLGSTEIPSDQVTNIHLRDFESTEANRSPGHFQTPTPWHSGDSALKTQVCSEIDFRSRKQPQSWSVGHRPDSSRSVSLPSEHLLPSFQNRTKKPKTSQSLGDVFVRRDHSQETQDFRVPKDKIQAKNYNVFHPNEERKKFMRSRATSQGEQPGRGNPSTPSSTWFNDTAMTKTEPSPDMPGIEQTPQESYLIKIIRTIMQYINLSTKDKGQEDSLKIASSPSSSMMTQEKLIYSMATEVQSLMNIVVQILVNWLGLKRQQSGEFQDEPTL</sequence>
<protein>
    <recommendedName>
        <fullName evidence="3">SPATA31 domain-containing protein</fullName>
    </recommendedName>
</protein>
<dbReference type="Pfam" id="PF14650">
    <property type="entry name" value="FAM75"/>
    <property type="match status" value="1"/>
</dbReference>
<evidence type="ECO:0000313" key="5">
    <source>
        <dbReference type="Proteomes" id="UP001488838"/>
    </source>
</evidence>
<keyword evidence="5" id="KW-1185">Reference proteome</keyword>
<dbReference type="Proteomes" id="UP001488838">
    <property type="component" value="Unassembled WGS sequence"/>
</dbReference>
<feature type="compositionally biased region" description="Polar residues" evidence="2">
    <location>
        <begin position="716"/>
        <end position="729"/>
    </location>
</feature>
<evidence type="ECO:0000259" key="3">
    <source>
        <dbReference type="Pfam" id="PF14650"/>
    </source>
</evidence>
<dbReference type="PANTHER" id="PTHR21859">
    <property type="entry name" value="ACROSOME-SPECIFIC PROTEIN"/>
    <property type="match status" value="1"/>
</dbReference>
<feature type="domain" description="SPATA31" evidence="3">
    <location>
        <begin position="156"/>
        <end position="421"/>
    </location>
</feature>
<proteinExistence type="inferred from homology"/>
<comment type="caution">
    <text evidence="4">The sequence shown here is derived from an EMBL/GenBank/DDBJ whole genome shotgun (WGS) entry which is preliminary data.</text>
</comment>
<feature type="region of interest" description="Disordered" evidence="2">
    <location>
        <begin position="716"/>
        <end position="735"/>
    </location>
</feature>
<evidence type="ECO:0000313" key="4">
    <source>
        <dbReference type="EMBL" id="KAK7809906.1"/>
    </source>
</evidence>
<dbReference type="EMBL" id="JBBHLL010000209">
    <property type="protein sequence ID" value="KAK7809906.1"/>
    <property type="molecule type" value="Genomic_DNA"/>
</dbReference>
<gene>
    <name evidence="4" type="ORF">U0070_000773</name>
</gene>
<feature type="region of interest" description="Disordered" evidence="2">
    <location>
        <begin position="218"/>
        <end position="240"/>
    </location>
</feature>
<organism evidence="4 5">
    <name type="scientific">Myodes glareolus</name>
    <name type="common">Bank vole</name>
    <name type="synonym">Clethrionomys glareolus</name>
    <dbReference type="NCBI Taxonomy" id="447135"/>
    <lineage>
        <taxon>Eukaryota</taxon>
        <taxon>Metazoa</taxon>
        <taxon>Chordata</taxon>
        <taxon>Craniata</taxon>
        <taxon>Vertebrata</taxon>
        <taxon>Euteleostomi</taxon>
        <taxon>Mammalia</taxon>
        <taxon>Eutheria</taxon>
        <taxon>Euarchontoglires</taxon>
        <taxon>Glires</taxon>
        <taxon>Rodentia</taxon>
        <taxon>Myomorpha</taxon>
        <taxon>Muroidea</taxon>
        <taxon>Cricetidae</taxon>
        <taxon>Arvicolinae</taxon>
        <taxon>Myodes</taxon>
    </lineage>
</organism>
<comment type="similarity">
    <text evidence="1">Belongs to the SPATA31 family.</text>
</comment>
<feature type="compositionally biased region" description="Polar residues" evidence="2">
    <location>
        <begin position="225"/>
        <end position="240"/>
    </location>
</feature>
<feature type="region of interest" description="Disordered" evidence="2">
    <location>
        <begin position="824"/>
        <end position="876"/>
    </location>
</feature>
<dbReference type="InterPro" id="IPR039509">
    <property type="entry name" value="SPATA31"/>
</dbReference>
<feature type="compositionally biased region" description="Polar residues" evidence="2">
    <location>
        <begin position="836"/>
        <end position="866"/>
    </location>
</feature>
<accession>A0AAW0I5M9</accession>
<reference evidence="4 5" key="1">
    <citation type="journal article" date="2023" name="bioRxiv">
        <title>Conserved and derived expression patterns and positive selection on dental genes reveal complex evolutionary context of ever-growing rodent molars.</title>
        <authorList>
            <person name="Calamari Z.T."/>
            <person name="Song A."/>
            <person name="Cohen E."/>
            <person name="Akter M."/>
            <person name="Roy R.D."/>
            <person name="Hallikas O."/>
            <person name="Christensen M.M."/>
            <person name="Li P."/>
            <person name="Marangoni P."/>
            <person name="Jernvall J."/>
            <person name="Klein O.D."/>
        </authorList>
    </citation>
    <scope>NUCLEOTIDE SEQUENCE [LARGE SCALE GENOMIC DNA]</scope>
    <source>
        <strain evidence="4">V071</strain>
    </source>
</reference>